<dbReference type="NCBIfam" id="TIGR00262">
    <property type="entry name" value="trpA"/>
    <property type="match status" value="1"/>
</dbReference>
<dbReference type="GO" id="GO:0004834">
    <property type="term" value="F:tryptophan synthase activity"/>
    <property type="evidence" value="ECO:0007669"/>
    <property type="project" value="UniProtKB-EC"/>
</dbReference>
<dbReference type="Gene3D" id="3.40.50.1100">
    <property type="match status" value="2"/>
</dbReference>
<comment type="pathway">
    <text evidence="2 13">Amino-acid biosynthesis; L-tryptophan biosynthesis; L-tryptophan from chorismate: step 5/5.</text>
</comment>
<dbReference type="InterPro" id="IPR011060">
    <property type="entry name" value="RibuloseP-bd_barrel"/>
</dbReference>
<evidence type="ECO:0000256" key="4">
    <source>
        <dbReference type="ARBA" id="ARBA00006095"/>
    </source>
</evidence>
<dbReference type="InterPro" id="IPR006654">
    <property type="entry name" value="Trp_synth_beta"/>
</dbReference>
<evidence type="ECO:0000256" key="6">
    <source>
        <dbReference type="ARBA" id="ARBA00018724"/>
    </source>
</evidence>
<evidence type="ECO:0000313" key="17">
    <source>
        <dbReference type="Proteomes" id="UP000310189"/>
    </source>
</evidence>
<dbReference type="Gene3D" id="3.20.20.70">
    <property type="entry name" value="Aldolase class I"/>
    <property type="match status" value="1"/>
</dbReference>
<name>A0A4V4LT53_9BASI</name>
<dbReference type="Proteomes" id="UP000310189">
    <property type="component" value="Unassembled WGS sequence"/>
</dbReference>
<evidence type="ECO:0000256" key="7">
    <source>
        <dbReference type="ARBA" id="ARBA00022605"/>
    </source>
</evidence>
<comment type="similarity">
    <text evidence="4">In the N-terminal section; belongs to the TrpA family.</text>
</comment>
<feature type="compositionally biased region" description="Basic and acidic residues" evidence="14">
    <location>
        <begin position="270"/>
        <end position="289"/>
    </location>
</feature>
<keyword evidence="7 13" id="KW-0028">Amino-acid biosynthesis</keyword>
<dbReference type="InterPro" id="IPR023026">
    <property type="entry name" value="Trp_synth_beta/beta-like"/>
</dbReference>
<dbReference type="SUPFAM" id="SSF53686">
    <property type="entry name" value="Tryptophan synthase beta subunit-like PLP-dependent enzymes"/>
    <property type="match status" value="1"/>
</dbReference>
<evidence type="ECO:0000256" key="13">
    <source>
        <dbReference type="RuleBase" id="RU003663"/>
    </source>
</evidence>
<comment type="caution">
    <text evidence="16">The sequence shown here is derived from an EMBL/GenBank/DDBJ whole genome shotgun (WGS) entry which is preliminary data.</text>
</comment>
<keyword evidence="10 13" id="KW-0057">Aromatic amino acid biosynthesis</keyword>
<evidence type="ECO:0000256" key="9">
    <source>
        <dbReference type="ARBA" id="ARBA00022898"/>
    </source>
</evidence>
<sequence>MSKHIRDTFTQCHQNGKPAFVTFMTAGYPYKHSTVDLMLALEKGGADIIELGVPFSDPIADGPSIQAANTVAVANGITYADCLEFVREARSKGLKTPVMLMGYYNPVLSYGEEKAVKDAKDAGASGYIMVDLPPEEAVKFRNICTSEGLSYIPLVAPSTTESRIQFLAGITDSFMYVVSKMGTTGSSDKVSTDIPQLLSRIRKYTSNPLAVGFNISTREHFNFVADAGSDGVVIGSRIINLVRDAHKEGKNLAEEVEKYCADVCSRDIRSTSSQRKEAPPIEVPTERNQAENPPAPNMPEPLLEAMTGGNPARFGQFGGQYVPEALVDALAELEAAHNLAINDKAFWEELEGMYEYMGRPSYLYEATRLTEQAGGARIWLKREDLNHTGSHKINNAVGQILLAKRLGKKRIIAETGAGQHGVATATVCARFGMECHVFMGAEDVRRQGLNVFRMRMLGAKVIPVSSGAQTLKDAINEAMRDWVTNLSSTHYLVGSAIGPHPFPTIVRDFQHVISKEIKKQILEKTNKLPNAVVACVGGGSNAIGTFYDFINDKDVKLIGVEAGGDGIDTLRHSATLSLGKPGVLHGVRTYLLQSANGQIIETHSVSAGLDYPGVGPEHAHLKDSGRAQYMVADDEQALRGFRMLTQLEGIIPALESSHAIWGGVQYAKSLSKDDNIVICLSGRGDKDVEQISELLKSGWDKRLDWDTSV</sequence>
<evidence type="ECO:0000256" key="2">
    <source>
        <dbReference type="ARBA" id="ARBA00004733"/>
    </source>
</evidence>
<reference evidence="16 17" key="1">
    <citation type="submission" date="2019-03" db="EMBL/GenBank/DDBJ databases">
        <title>Sequencing 23 genomes of Wallemia ichthyophaga.</title>
        <authorList>
            <person name="Gostincar C."/>
        </authorList>
    </citation>
    <scope>NUCLEOTIDE SEQUENCE [LARGE SCALE GENOMIC DNA]</scope>
    <source>
        <strain evidence="16 17">EXF-5753</strain>
    </source>
</reference>
<dbReference type="OrthoDB" id="10050244at2759"/>
<gene>
    <name evidence="16" type="ORF">E3P99_02464</name>
</gene>
<evidence type="ECO:0000256" key="14">
    <source>
        <dbReference type="SAM" id="MobiDB-lite"/>
    </source>
</evidence>
<dbReference type="Pfam" id="PF00290">
    <property type="entry name" value="Trp_syntA"/>
    <property type="match status" value="1"/>
</dbReference>
<comment type="cofactor">
    <cofactor evidence="1 13">
        <name>pyridoxal 5'-phosphate</name>
        <dbReference type="ChEBI" id="CHEBI:597326"/>
    </cofactor>
</comment>
<comment type="catalytic activity">
    <reaction evidence="12 13">
        <text>(1S,2R)-1-C-(indol-3-yl)glycerol 3-phosphate + L-serine = D-glyceraldehyde 3-phosphate + L-tryptophan + H2O</text>
        <dbReference type="Rhea" id="RHEA:10532"/>
        <dbReference type="ChEBI" id="CHEBI:15377"/>
        <dbReference type="ChEBI" id="CHEBI:33384"/>
        <dbReference type="ChEBI" id="CHEBI:57912"/>
        <dbReference type="ChEBI" id="CHEBI:58866"/>
        <dbReference type="ChEBI" id="CHEBI:59776"/>
        <dbReference type="EC" id="4.2.1.20"/>
    </reaction>
</comment>
<feature type="region of interest" description="Disordered" evidence="14">
    <location>
        <begin position="270"/>
        <end position="296"/>
    </location>
</feature>
<dbReference type="Pfam" id="PF00291">
    <property type="entry name" value="PALP"/>
    <property type="match status" value="1"/>
</dbReference>
<dbReference type="PROSITE" id="PS00167">
    <property type="entry name" value="TRP_SYNTHASE_ALPHA"/>
    <property type="match status" value="1"/>
</dbReference>
<comment type="similarity">
    <text evidence="3">In the C-terminal section; belongs to the TrpB family.</text>
</comment>
<proteinExistence type="inferred from homology"/>
<dbReference type="SUPFAM" id="SSF51366">
    <property type="entry name" value="Ribulose-phoshate binding barrel"/>
    <property type="match status" value="1"/>
</dbReference>
<evidence type="ECO:0000256" key="10">
    <source>
        <dbReference type="ARBA" id="ARBA00023141"/>
    </source>
</evidence>
<dbReference type="PANTHER" id="PTHR48077:SF3">
    <property type="entry name" value="TRYPTOPHAN SYNTHASE"/>
    <property type="match status" value="1"/>
</dbReference>
<dbReference type="NCBIfam" id="TIGR00263">
    <property type="entry name" value="trpB"/>
    <property type="match status" value="1"/>
</dbReference>
<dbReference type="GO" id="GO:0005737">
    <property type="term" value="C:cytoplasm"/>
    <property type="evidence" value="ECO:0007669"/>
    <property type="project" value="TreeGrafter"/>
</dbReference>
<dbReference type="InterPro" id="IPR018204">
    <property type="entry name" value="Trp_synthase_alpha_AS"/>
</dbReference>
<dbReference type="FunFam" id="3.20.20.70:FF:000151">
    <property type="entry name" value="Tryptophan synthase"/>
    <property type="match status" value="1"/>
</dbReference>
<dbReference type="InterPro" id="IPR006653">
    <property type="entry name" value="Trp_synth_b_CS"/>
</dbReference>
<dbReference type="EC" id="4.2.1.20" evidence="5 13"/>
<feature type="domain" description="Tryptophan synthase beta chain-like PALP" evidence="15">
    <location>
        <begin position="359"/>
        <end position="682"/>
    </location>
</feature>
<dbReference type="InterPro" id="IPR036052">
    <property type="entry name" value="TrpB-like_PALP_sf"/>
</dbReference>
<accession>A0A4V4LT53</accession>
<evidence type="ECO:0000256" key="8">
    <source>
        <dbReference type="ARBA" id="ARBA00022822"/>
    </source>
</evidence>
<evidence type="ECO:0000256" key="12">
    <source>
        <dbReference type="ARBA" id="ARBA00049047"/>
    </source>
</evidence>
<dbReference type="FunFam" id="3.40.50.1100:FF:000004">
    <property type="entry name" value="Tryptophan synthase beta chain"/>
    <property type="match status" value="1"/>
</dbReference>
<evidence type="ECO:0000259" key="15">
    <source>
        <dbReference type="Pfam" id="PF00291"/>
    </source>
</evidence>
<evidence type="ECO:0000313" key="16">
    <source>
        <dbReference type="EMBL" id="TIA88663.1"/>
    </source>
</evidence>
<evidence type="ECO:0000256" key="1">
    <source>
        <dbReference type="ARBA" id="ARBA00001933"/>
    </source>
</evidence>
<evidence type="ECO:0000256" key="3">
    <source>
        <dbReference type="ARBA" id="ARBA00005761"/>
    </source>
</evidence>
<organism evidence="16 17">
    <name type="scientific">Wallemia hederae</name>
    <dbReference type="NCBI Taxonomy" id="1540922"/>
    <lineage>
        <taxon>Eukaryota</taxon>
        <taxon>Fungi</taxon>
        <taxon>Dikarya</taxon>
        <taxon>Basidiomycota</taxon>
        <taxon>Wallemiomycotina</taxon>
        <taxon>Wallemiomycetes</taxon>
        <taxon>Wallemiales</taxon>
        <taxon>Wallemiaceae</taxon>
        <taxon>Wallemia</taxon>
    </lineage>
</organism>
<dbReference type="PANTHER" id="PTHR48077">
    <property type="entry name" value="TRYPTOPHAN SYNTHASE-RELATED"/>
    <property type="match status" value="1"/>
</dbReference>
<keyword evidence="8 13" id="KW-0822">Tryptophan biosynthesis</keyword>
<dbReference type="CDD" id="cd04724">
    <property type="entry name" value="Tryptophan_synthase_alpha"/>
    <property type="match status" value="1"/>
</dbReference>
<evidence type="ECO:0000256" key="11">
    <source>
        <dbReference type="ARBA" id="ARBA00023239"/>
    </source>
</evidence>
<dbReference type="InterPro" id="IPR001926">
    <property type="entry name" value="TrpB-like_PALP"/>
</dbReference>
<keyword evidence="11 13" id="KW-0456">Lyase</keyword>
<dbReference type="FunFam" id="3.40.50.1100:FF:000001">
    <property type="entry name" value="Tryptophan synthase beta chain"/>
    <property type="match status" value="1"/>
</dbReference>
<dbReference type="EMBL" id="SPNW01000035">
    <property type="protein sequence ID" value="TIA88663.1"/>
    <property type="molecule type" value="Genomic_DNA"/>
</dbReference>
<keyword evidence="9 13" id="KW-0663">Pyridoxal phosphate</keyword>
<dbReference type="InterPro" id="IPR002028">
    <property type="entry name" value="Trp_synthase_suA"/>
</dbReference>
<dbReference type="HAMAP" id="MF_00133">
    <property type="entry name" value="Trp_synth_beta"/>
    <property type="match status" value="1"/>
</dbReference>
<dbReference type="AlphaFoldDB" id="A0A4V4LT53"/>
<protein>
    <recommendedName>
        <fullName evidence="6 13">Tryptophan synthase</fullName>
        <ecNumber evidence="5 13">4.2.1.20</ecNumber>
    </recommendedName>
</protein>
<dbReference type="UniPathway" id="UPA00035">
    <property type="reaction ID" value="UER00044"/>
</dbReference>
<dbReference type="HAMAP" id="MF_00131">
    <property type="entry name" value="Trp_synth_alpha"/>
    <property type="match status" value="1"/>
</dbReference>
<dbReference type="InterPro" id="IPR013785">
    <property type="entry name" value="Aldolase_TIM"/>
</dbReference>
<keyword evidence="17" id="KW-1185">Reference proteome</keyword>
<dbReference type="PROSITE" id="PS00168">
    <property type="entry name" value="TRP_SYNTHASE_BETA"/>
    <property type="match status" value="1"/>
</dbReference>
<dbReference type="CDD" id="cd06446">
    <property type="entry name" value="Trp-synth_B"/>
    <property type="match status" value="1"/>
</dbReference>
<evidence type="ECO:0000256" key="5">
    <source>
        <dbReference type="ARBA" id="ARBA00012043"/>
    </source>
</evidence>